<reference evidence="4" key="1">
    <citation type="journal article" date="2020" name="Nat. Commun.">
        <title>Genome assembly of wild tea tree DASZ reveals pedigree and selection history of tea varieties.</title>
        <authorList>
            <person name="Zhang W."/>
            <person name="Zhang Y."/>
            <person name="Qiu H."/>
            <person name="Guo Y."/>
            <person name="Wan H."/>
            <person name="Zhang X."/>
            <person name="Scossa F."/>
            <person name="Alseekh S."/>
            <person name="Zhang Q."/>
            <person name="Wang P."/>
            <person name="Xu L."/>
            <person name="Schmidt M.H."/>
            <person name="Jia X."/>
            <person name="Li D."/>
            <person name="Zhu A."/>
            <person name="Guo F."/>
            <person name="Chen W."/>
            <person name="Ni D."/>
            <person name="Usadel B."/>
            <person name="Fernie A.R."/>
            <person name="Wen W."/>
        </authorList>
    </citation>
    <scope>NUCLEOTIDE SEQUENCE [LARGE SCALE GENOMIC DNA]</scope>
    <source>
        <strain evidence="4">cv. G240</strain>
    </source>
</reference>
<comment type="caution">
    <text evidence="3">The sequence shown here is derived from an EMBL/GenBank/DDBJ whole genome shotgun (WGS) entry which is preliminary data.</text>
</comment>
<dbReference type="Proteomes" id="UP000593564">
    <property type="component" value="Unassembled WGS sequence"/>
</dbReference>
<keyword evidence="4" id="KW-1185">Reference proteome</keyword>
<dbReference type="AlphaFoldDB" id="A0A7J7FZJ2"/>
<proteinExistence type="predicted"/>
<protein>
    <submittedName>
        <fullName evidence="3">Uncharacterized protein</fullName>
    </submittedName>
</protein>
<dbReference type="GO" id="GO:0010497">
    <property type="term" value="P:plasmodesmata-mediated intercellular transport"/>
    <property type="evidence" value="ECO:0007669"/>
    <property type="project" value="InterPro"/>
</dbReference>
<feature type="compositionally biased region" description="Basic residues" evidence="2">
    <location>
        <begin position="1"/>
        <end position="11"/>
    </location>
</feature>
<accession>A0A7J7FZJ2</accession>
<evidence type="ECO:0000256" key="2">
    <source>
        <dbReference type="SAM" id="MobiDB-lite"/>
    </source>
</evidence>
<dbReference type="PANTHER" id="PTHR35502">
    <property type="entry name" value="PROTEIN MICROTUBULE BINDING PROTEIN 2C"/>
    <property type="match status" value="1"/>
</dbReference>
<name>A0A7J7FZJ2_CAMSI</name>
<evidence type="ECO:0000313" key="3">
    <source>
        <dbReference type="EMBL" id="KAF5933789.1"/>
    </source>
</evidence>
<feature type="compositionally biased region" description="Basic and acidic residues" evidence="2">
    <location>
        <begin position="62"/>
        <end position="72"/>
    </location>
</feature>
<dbReference type="EMBL" id="JACBKZ010000014">
    <property type="protein sequence ID" value="KAF5933789.1"/>
    <property type="molecule type" value="Genomic_DNA"/>
</dbReference>
<keyword evidence="1" id="KW-0175">Coiled coil</keyword>
<gene>
    <name evidence="3" type="ORF">HYC85_029960</name>
</gene>
<organism evidence="3 4">
    <name type="scientific">Camellia sinensis</name>
    <name type="common">Tea plant</name>
    <name type="synonym">Thea sinensis</name>
    <dbReference type="NCBI Taxonomy" id="4442"/>
    <lineage>
        <taxon>Eukaryota</taxon>
        <taxon>Viridiplantae</taxon>
        <taxon>Streptophyta</taxon>
        <taxon>Embryophyta</taxon>
        <taxon>Tracheophyta</taxon>
        <taxon>Spermatophyta</taxon>
        <taxon>Magnoliopsida</taxon>
        <taxon>eudicotyledons</taxon>
        <taxon>Gunneridae</taxon>
        <taxon>Pentapetalae</taxon>
        <taxon>asterids</taxon>
        <taxon>Ericales</taxon>
        <taxon>Theaceae</taxon>
        <taxon>Camellia</taxon>
    </lineage>
</organism>
<dbReference type="GO" id="GO:0008017">
    <property type="term" value="F:microtubule binding"/>
    <property type="evidence" value="ECO:0007669"/>
    <property type="project" value="InterPro"/>
</dbReference>
<reference evidence="3 4" key="2">
    <citation type="submission" date="2020-07" db="EMBL/GenBank/DDBJ databases">
        <title>Genome assembly of wild tea tree DASZ reveals pedigree and selection history of tea varieties.</title>
        <authorList>
            <person name="Zhang W."/>
        </authorList>
    </citation>
    <scope>NUCLEOTIDE SEQUENCE [LARGE SCALE GENOMIC DNA]</scope>
    <source>
        <strain evidence="4">cv. G240</strain>
        <tissue evidence="3">Leaf</tissue>
    </source>
</reference>
<feature type="coiled-coil region" evidence="1">
    <location>
        <begin position="93"/>
        <end position="127"/>
    </location>
</feature>
<dbReference type="InterPro" id="IPR040289">
    <property type="entry name" value="MBP2C"/>
</dbReference>
<feature type="region of interest" description="Disordered" evidence="2">
    <location>
        <begin position="1"/>
        <end position="72"/>
    </location>
</feature>
<evidence type="ECO:0000256" key="1">
    <source>
        <dbReference type="SAM" id="Coils"/>
    </source>
</evidence>
<dbReference type="PANTHER" id="PTHR35502:SF2">
    <property type="entry name" value="PROTEIN MICROTUBULE BINDING PROTEIN 2C"/>
    <property type="match status" value="1"/>
</dbReference>
<sequence length="326" mass="37128">MHAKNRSKRRWLSGPELRHTANGSEKLETGLQTGKMAYDHETSVKNGVSTVPQSIPTKKRRDQADKDQGKIARDNQDGCSYCFSIFSSRALPTEKDREELIALKEQVEDLQRKLLEKEELLKSAEISKTQMTSMKAKFEELKHQATNKDSLIKSTQLQLCDAKKCWSIVKEDVLHFMRDFHLNAKLWWWRFGVEESALCKEVICGKYIEQGRDWFPSTDRDSRLSKIWGDIVNIVATRSELLHFFRSNAVVLIGDGQRSRFWTDCWSGGLHKGVHWSVMLSSGCLALYGGLPEHCVLESFAVGVAWHIFEPILGGPQTSFGVGPKR</sequence>
<evidence type="ECO:0000313" key="4">
    <source>
        <dbReference type="Proteomes" id="UP000593564"/>
    </source>
</evidence>
<feature type="compositionally biased region" description="Polar residues" evidence="2">
    <location>
        <begin position="44"/>
        <end position="56"/>
    </location>
</feature>